<keyword evidence="3 6" id="KW-0067">ATP-binding</keyword>
<evidence type="ECO:0000256" key="6">
    <source>
        <dbReference type="HAMAP-Rule" id="MF_02207"/>
    </source>
</evidence>
<feature type="binding site" evidence="6">
    <location>
        <begin position="349"/>
        <end position="352"/>
    </location>
    <ligand>
        <name>ATP</name>
        <dbReference type="ChEBI" id="CHEBI:30616"/>
    </ligand>
</feature>
<evidence type="ECO:0000256" key="1">
    <source>
        <dbReference type="ARBA" id="ARBA00022490"/>
    </source>
</evidence>
<dbReference type="SUPFAM" id="SSF53067">
    <property type="entry name" value="Actin-like ATPase domain"/>
    <property type="match status" value="2"/>
</dbReference>
<dbReference type="InterPro" id="IPR004753">
    <property type="entry name" value="MreB"/>
</dbReference>
<dbReference type="AlphaFoldDB" id="W7DN95"/>
<dbReference type="GO" id="GO:0005737">
    <property type="term" value="C:cytoplasm"/>
    <property type="evidence" value="ECO:0007669"/>
    <property type="project" value="UniProtKB-SubCell"/>
</dbReference>
<comment type="subcellular location">
    <subcellularLocation>
        <location evidence="6">Cytoplasm</location>
    </subcellularLocation>
    <text evidence="6">Membrane-associated.</text>
</comment>
<protein>
    <recommendedName>
        <fullName evidence="6">Cell shape-determining protein MreB</fullName>
    </recommendedName>
</protein>
<organism evidence="7 8">
    <name type="scientific">Listeria riparia FSL S10-1204</name>
    <dbReference type="NCBI Taxonomy" id="1265816"/>
    <lineage>
        <taxon>Bacteria</taxon>
        <taxon>Bacillati</taxon>
        <taxon>Bacillota</taxon>
        <taxon>Bacilli</taxon>
        <taxon>Bacillales</taxon>
        <taxon>Listeriaceae</taxon>
        <taxon>Listeria</taxon>
    </lineage>
</organism>
<name>W7DN95_9LIST</name>
<reference evidence="7 8" key="1">
    <citation type="journal article" date="2014" name="Int. J. Syst. Evol. Microbiol.">
        <title>Listeria floridensis sp. nov., Listeria aquatica sp. nov., Listeria cornellensis sp. nov., Listeria riparia sp. nov. and Listeria grandensis sp. nov., from agricultural and natural environments.</title>
        <authorList>
            <person name="den Bakker H.C."/>
            <person name="Warchocki S."/>
            <person name="Wright E.M."/>
            <person name="Allred A.F."/>
            <person name="Ahlstrom C."/>
            <person name="Manuel C.S."/>
            <person name="Stasiewicz M.J."/>
            <person name="Burrell A."/>
            <person name="Roof S."/>
            <person name="Strawn L."/>
            <person name="Fortes E.D."/>
            <person name="Nightingale K.K."/>
            <person name="Kephart D."/>
            <person name="Wiedmann M."/>
        </authorList>
    </citation>
    <scope>NUCLEOTIDE SEQUENCE [LARGE SCALE GENOMIC DNA]</scope>
    <source>
        <strain evidence="7 8">FSL S10-1204</strain>
    </source>
</reference>
<dbReference type="EMBL" id="AODL01000002">
    <property type="protein sequence ID" value="EUJ46778.1"/>
    <property type="molecule type" value="Genomic_DNA"/>
</dbReference>
<comment type="subunit">
    <text evidence="6">Forms polymers.</text>
</comment>
<keyword evidence="8" id="KW-1185">Reference proteome</keyword>
<dbReference type="GO" id="GO:0008360">
    <property type="term" value="P:regulation of cell shape"/>
    <property type="evidence" value="ECO:0007669"/>
    <property type="project" value="UniProtKB-UniRule"/>
</dbReference>
<proteinExistence type="inferred from homology"/>
<feature type="binding site" evidence="6">
    <location>
        <begin position="270"/>
        <end position="273"/>
    </location>
    <ligand>
        <name>ATP</name>
        <dbReference type="ChEBI" id="CHEBI:30616"/>
    </ligand>
</feature>
<dbReference type="InterPro" id="IPR043129">
    <property type="entry name" value="ATPase_NBD"/>
</dbReference>
<dbReference type="Pfam" id="PF06723">
    <property type="entry name" value="MreB_Mbl"/>
    <property type="match status" value="1"/>
</dbReference>
<evidence type="ECO:0000256" key="5">
    <source>
        <dbReference type="ARBA" id="ARBA00023458"/>
    </source>
</evidence>
<dbReference type="PATRIC" id="fig|1265816.5.peg.107"/>
<dbReference type="PANTHER" id="PTHR42749:SF1">
    <property type="entry name" value="CELL SHAPE-DETERMINING PROTEIN MREB"/>
    <property type="match status" value="1"/>
</dbReference>
<dbReference type="GO" id="GO:0000902">
    <property type="term" value="P:cell morphogenesis"/>
    <property type="evidence" value="ECO:0007669"/>
    <property type="project" value="InterPro"/>
</dbReference>
<dbReference type="NCBIfam" id="NF010539">
    <property type="entry name" value="PRK13927.1"/>
    <property type="match status" value="1"/>
</dbReference>
<dbReference type="Gene3D" id="3.30.420.40">
    <property type="match status" value="3"/>
</dbReference>
<comment type="caution">
    <text evidence="6">Lacks conserved residue(s) required for the propagation of feature annotation.</text>
</comment>
<comment type="similarity">
    <text evidence="5 6">Belongs to the FtsA/MreB family.</text>
</comment>
<dbReference type="PANTHER" id="PTHR42749">
    <property type="entry name" value="CELL SHAPE-DETERMINING PROTEIN MREB"/>
    <property type="match status" value="1"/>
</dbReference>
<comment type="caution">
    <text evidence="7">The sequence shown here is derived from an EMBL/GenBank/DDBJ whole genome shotgun (WGS) entry which is preliminary data.</text>
</comment>
<keyword evidence="2 6" id="KW-0547">Nucleotide-binding</keyword>
<keyword evidence="4 6" id="KW-0133">Cell shape</keyword>
<evidence type="ECO:0000256" key="3">
    <source>
        <dbReference type="ARBA" id="ARBA00022840"/>
    </source>
</evidence>
<comment type="function">
    <text evidence="6">Forms membrane-associated dynamic filaments that are essential for cell shape determination. Acts by regulating cell wall synthesis and cell elongation, and thus cell shape. A feedback loop between cell geometry and MreB localization may maintain elongated cell shape by targeting cell wall growth to regions of negative cell wall curvature.</text>
</comment>
<accession>W7DN95</accession>
<dbReference type="GO" id="GO:0005524">
    <property type="term" value="F:ATP binding"/>
    <property type="evidence" value="ECO:0007669"/>
    <property type="project" value="UniProtKB-KW"/>
</dbReference>
<dbReference type="Proteomes" id="UP000019248">
    <property type="component" value="Unassembled WGS sequence"/>
</dbReference>
<evidence type="ECO:0000313" key="7">
    <source>
        <dbReference type="EMBL" id="EUJ46778.1"/>
    </source>
</evidence>
<dbReference type="PRINTS" id="PR01652">
    <property type="entry name" value="SHAPEPROTEIN"/>
</dbReference>
<dbReference type="CDD" id="cd10225">
    <property type="entry name" value="ASKHA_NBD_MreB-like"/>
    <property type="match status" value="1"/>
</dbReference>
<evidence type="ECO:0000256" key="4">
    <source>
        <dbReference type="ARBA" id="ARBA00022960"/>
    </source>
</evidence>
<feature type="binding site" evidence="6">
    <location>
        <begin position="76"/>
        <end position="78"/>
    </location>
    <ligand>
        <name>ATP</name>
        <dbReference type="ChEBI" id="CHEBI:30616"/>
    </ligand>
</feature>
<gene>
    <name evidence="6" type="primary">mreB</name>
    <name evidence="7" type="ORF">PRIP_00559</name>
</gene>
<keyword evidence="1 6" id="KW-0963">Cytoplasm</keyword>
<sequence length="401" mass="44167">MLRNIRQKASSKIRCFFAIFCTFFHESSWFCHGLYFLYLLYLISDSYWNSDVFENELFGKWEKIMGKPTIGIDIGTANISIYSDTEQMIFHEPTVLAYDTKKNKVLEIGHEAKELVEKTPGSIAVISPLQGGIIVDFDMTLRLIKKVESRVSATTGKRFKQMNLVVSLLPGATNIERQAIGDILFSLGVRSLYFIEGSLAATIGSGLPFEKPTANVIVDIGAGKITTSLVSYGGIVTSATVRKAGNELDREIAQLVRNKYNVLIGLESAEKVKWQLHCDMQDASEMIEIEGRDLVTGFPITIEVASSEFQAGVDEFLNRILSVVQTTLENSPPELSGNIRASGLTLTGGGALLDGLPEWLNSKVSVPIHVAKAPFEAVAVGTSMAMQHIERLINIEKVIPR</sequence>
<evidence type="ECO:0000313" key="8">
    <source>
        <dbReference type="Proteomes" id="UP000019248"/>
    </source>
</evidence>
<dbReference type="InterPro" id="IPR056546">
    <property type="entry name" value="MreB_MamK-like"/>
</dbReference>
<dbReference type="HAMAP" id="MF_02207">
    <property type="entry name" value="MreB"/>
    <property type="match status" value="1"/>
</dbReference>
<evidence type="ECO:0000256" key="2">
    <source>
        <dbReference type="ARBA" id="ARBA00022741"/>
    </source>
</evidence>